<dbReference type="EMBL" id="AZDG01000010">
    <property type="protein sequence ID" value="KRK64588.1"/>
    <property type="molecule type" value="Genomic_DNA"/>
</dbReference>
<gene>
    <name evidence="3" type="ORF">FC72_GL000315</name>
</gene>
<dbReference type="InterPro" id="IPR032675">
    <property type="entry name" value="LRR_dom_sf"/>
</dbReference>
<feature type="compositionally biased region" description="Low complexity" evidence="1">
    <location>
        <begin position="82"/>
        <end position="96"/>
    </location>
</feature>
<feature type="region of interest" description="Disordered" evidence="1">
    <location>
        <begin position="57"/>
        <end position="166"/>
    </location>
</feature>
<sequence>MRFNQLKSNPNSIVKKRLRKSGKQWIVISSLFFAGVLFIGGSTTVNAETVDANATSTLTTNSTNTSNKSETTDQTNTTGDKSNSSNSTVANNSNVSDNEKDGSTTDTSNATSQNNADVSQNQDSDNNNQQDSNTEDQQGDNQQDLNNSTEESTLNTPTNAPTASNDLEATQAPVAASSDVAEPNMAEGTFGTSSWYISSDGVLHIDAGDFNNTNYSSPWSNYSSQITSISFDGVVNGNTNSSSLFDGLRNVTEINNTNNFNTSKIEHLDYMFRSMKKLQSIDLSTWDTSSVQYMDGLFSGDDSLSSINIADWNTSKVISMNSTFSALPVLTSLDISNWDTSNVKDMGQMFKSDMFSGWGGLKTIDLSKWNVSNVKNMSGMFSGLNKLTSIDLSNWDVSNVTNMSGMFLSNYSLKSALLDNWNLTKVTDLSSMFIGNSSIDKLDLSTWKLGSSNVNTNYMFSKTNFKQLKLSGNDVFANDPELPDIVATDTLTGKWVNVGSGSVDKPDATSKLTSKELTDLYAQKGGPDDTWVRESINKSVTAPVTINSNLGPQMVADQTGNIGDNIEVKVPQINGYSSDKDTVNAVVNADGTITTDEVVTYTSDKTTDGSDSDDSDNTDNSGSTDNSSDTNNSGSNSPETNDSQMIDRDQKVATYADKPAVSLYDVNGKLIKGRHLDTNTDWQSDEVLINNGTMFYRVSTDEWVRADDVYVYVADKGSVKTYLDSDKSLVDAHGDKVSRSLSAGTDWLFDRYVEINNVKYYRVSTNEFVKASDVIPYIAVKDVVQANSNVTMYNETGAELSKQLPVNTAWKIDKIAMINGVKMYRVSTNEWVKASDVVLNENVYNI</sequence>
<feature type="compositionally biased region" description="Low complexity" evidence="1">
    <location>
        <begin position="57"/>
        <end position="69"/>
    </location>
</feature>
<organism evidence="3 4">
    <name type="scientific">Companilactobacillus tucceti DSM 20183</name>
    <dbReference type="NCBI Taxonomy" id="1423811"/>
    <lineage>
        <taxon>Bacteria</taxon>
        <taxon>Bacillati</taxon>
        <taxon>Bacillota</taxon>
        <taxon>Bacilli</taxon>
        <taxon>Lactobacillales</taxon>
        <taxon>Lactobacillaceae</taxon>
        <taxon>Companilactobacillus</taxon>
    </lineage>
</organism>
<feature type="region of interest" description="Disordered" evidence="1">
    <location>
        <begin position="603"/>
        <end position="646"/>
    </location>
</feature>
<accession>A0A0R1J043</accession>
<feature type="compositionally biased region" description="Polar residues" evidence="1">
    <location>
        <begin position="148"/>
        <end position="166"/>
    </location>
</feature>
<dbReference type="NCBIfam" id="TIGR02167">
    <property type="entry name" value="Liste_lipo_26"/>
    <property type="match status" value="5"/>
</dbReference>
<name>A0A0R1J043_9LACO</name>
<comment type="caution">
    <text evidence="3">The sequence shown here is derived from an EMBL/GenBank/DDBJ whole genome shotgun (WGS) entry which is preliminary data.</text>
</comment>
<dbReference type="Pfam" id="PF03382">
    <property type="entry name" value="DUF285"/>
    <property type="match status" value="2"/>
</dbReference>
<reference evidence="3 4" key="1">
    <citation type="journal article" date="2015" name="Genome Announc.">
        <title>Expanding the biotechnology potential of lactobacilli through comparative genomics of 213 strains and associated genera.</title>
        <authorList>
            <person name="Sun Z."/>
            <person name="Harris H.M."/>
            <person name="McCann A."/>
            <person name="Guo C."/>
            <person name="Argimon S."/>
            <person name="Zhang W."/>
            <person name="Yang X."/>
            <person name="Jeffery I.B."/>
            <person name="Cooney J.C."/>
            <person name="Kagawa T.F."/>
            <person name="Liu W."/>
            <person name="Song Y."/>
            <person name="Salvetti E."/>
            <person name="Wrobel A."/>
            <person name="Rasinkangas P."/>
            <person name="Parkhill J."/>
            <person name="Rea M.C."/>
            <person name="O'Sullivan O."/>
            <person name="Ritari J."/>
            <person name="Douillard F.P."/>
            <person name="Paul Ross R."/>
            <person name="Yang R."/>
            <person name="Briner A.E."/>
            <person name="Felis G.E."/>
            <person name="de Vos W.M."/>
            <person name="Barrangou R."/>
            <person name="Klaenhammer T.R."/>
            <person name="Caufield P.W."/>
            <person name="Cui Y."/>
            <person name="Zhang H."/>
            <person name="O'Toole P.W."/>
        </authorList>
    </citation>
    <scope>NUCLEOTIDE SEQUENCE [LARGE SCALE GENOMIC DNA]</scope>
    <source>
        <strain evidence="3 4">DSM 20183</strain>
    </source>
</reference>
<dbReference type="Gene3D" id="3.80.10.10">
    <property type="entry name" value="Ribonuclease Inhibitor"/>
    <property type="match status" value="1"/>
</dbReference>
<proteinExistence type="predicted"/>
<evidence type="ECO:0000313" key="4">
    <source>
        <dbReference type="Proteomes" id="UP000050929"/>
    </source>
</evidence>
<feature type="compositionally biased region" description="Low complexity" evidence="1">
    <location>
        <begin position="112"/>
        <end position="132"/>
    </location>
</feature>
<dbReference type="SUPFAM" id="SSF52058">
    <property type="entry name" value="L domain-like"/>
    <property type="match status" value="1"/>
</dbReference>
<dbReference type="RefSeq" id="WP_057765708.1">
    <property type="nucleotide sequence ID" value="NZ_AZDG01000010.1"/>
</dbReference>
<dbReference type="Pfam" id="PF03217">
    <property type="entry name" value="SlpA"/>
    <property type="match status" value="1"/>
</dbReference>
<feature type="compositionally biased region" description="Low complexity" evidence="1">
    <location>
        <begin position="618"/>
        <end position="637"/>
    </location>
</feature>
<dbReference type="InterPro" id="IPR005046">
    <property type="entry name" value="DUF285"/>
</dbReference>
<dbReference type="STRING" id="1423811.FC72_GL000315"/>
<dbReference type="OrthoDB" id="2255372at2"/>
<dbReference type="Proteomes" id="UP000050929">
    <property type="component" value="Unassembled WGS sequence"/>
</dbReference>
<dbReference type="InterPro" id="IPR011889">
    <property type="entry name" value="Liste_lipo_26"/>
</dbReference>
<dbReference type="PATRIC" id="fig|1423811.3.peg.316"/>
<evidence type="ECO:0000313" key="3">
    <source>
        <dbReference type="EMBL" id="KRK64588.1"/>
    </source>
</evidence>
<keyword evidence="4" id="KW-1185">Reference proteome</keyword>
<feature type="domain" description="S-layer protein C-terminal" evidence="2">
    <location>
        <begin position="723"/>
        <end position="772"/>
    </location>
</feature>
<dbReference type="AlphaFoldDB" id="A0A0R1J043"/>
<evidence type="ECO:0000259" key="2">
    <source>
        <dbReference type="Pfam" id="PF03217"/>
    </source>
</evidence>
<evidence type="ECO:0000256" key="1">
    <source>
        <dbReference type="SAM" id="MobiDB-lite"/>
    </source>
</evidence>
<protein>
    <submittedName>
        <fullName evidence="3">Surface protein</fullName>
    </submittedName>
</protein>
<dbReference type="InterPro" id="IPR024968">
    <property type="entry name" value="SlpA_C_lactobacillus"/>
</dbReference>